<dbReference type="RefSeq" id="XP_029221921.1">
    <property type="nucleotide sequence ID" value="XM_029359008.1"/>
</dbReference>
<protein>
    <submittedName>
        <fullName evidence="2">Uncharacterized protein</fullName>
    </submittedName>
</protein>
<gene>
    <name evidence="2" type="ORF">BESB_002530</name>
</gene>
<proteinExistence type="predicted"/>
<evidence type="ECO:0000313" key="3">
    <source>
        <dbReference type="Proteomes" id="UP000224006"/>
    </source>
</evidence>
<dbReference type="STRING" id="94643.A0A2A9MPW5"/>
<dbReference type="GeneID" id="40305316"/>
<feature type="region of interest" description="Disordered" evidence="1">
    <location>
        <begin position="745"/>
        <end position="766"/>
    </location>
</feature>
<evidence type="ECO:0000313" key="2">
    <source>
        <dbReference type="EMBL" id="PFH37912.1"/>
    </source>
</evidence>
<dbReference type="OrthoDB" id="332693at2759"/>
<name>A0A2A9MPW5_BESBE</name>
<keyword evidence="3" id="KW-1185">Reference proteome</keyword>
<feature type="compositionally biased region" description="Low complexity" evidence="1">
    <location>
        <begin position="566"/>
        <end position="577"/>
    </location>
</feature>
<feature type="region of interest" description="Disordered" evidence="1">
    <location>
        <begin position="48"/>
        <end position="80"/>
    </location>
</feature>
<feature type="region of interest" description="Disordered" evidence="1">
    <location>
        <begin position="175"/>
        <end position="222"/>
    </location>
</feature>
<feature type="region of interest" description="Disordered" evidence="1">
    <location>
        <begin position="265"/>
        <end position="298"/>
    </location>
</feature>
<dbReference type="AlphaFoldDB" id="A0A2A9MPW5"/>
<feature type="region of interest" description="Disordered" evidence="1">
    <location>
        <begin position="319"/>
        <end position="378"/>
    </location>
</feature>
<sequence length="909" mass="96692">MTASITMRPSSSVFVDLFTPDGSFTCRALRVLPPSNISSRNRKLPDVYPPVPVSGSKMRRIQTSPGAAGSAEMPGEEPGMSAPPHFGYSYYYDNYHQPRVPVPAYGSPDSANAERSAPAVPAAPAEQRYDAPAFAPSTEAESPSQALVPPQPPAPEPFDAASPSQLFSDMQLLTALGRNPTDPGSWQSPPPGHPPLQPHPPQSPYPPPPAASPVNPGGTVRHPITLPVGTTVTAPVTIPITLPITSPSLSPLTIAFPVNVPGVPDYFPNPSRPREPAPEQPAPPSPYPTPLPTSPAPTPPPYYPYPPYYPPRPRPIPPGGYPGYPPTYPYPLPSQPYPPPPPQTPNPAPVPPIPPRRPAPQPQPGYPRNPYPAPPTSPYPYPGYPPYYPYPPPQTPYPSPYPSNPTPVPLPPPAPTPPGEENPPLPSPVPERPYPPPRRPGRGGGGSESHEYYQALPQTLSDPGAPELGRDAEAPRGHSAAQKSPNSPSVERQTAPLAGGPLEAFGPPPTRPAAAGGRPEKEPENSVSVDAPVNPRVSSVARSSQTEARSERPEADFLRKKPPASPQAAPAVDASVATQTTNSVVDPQAGSPADTSGEVNAEARPSATITKEGISFSPSVFDQFMAAIVAQMERRDRSEPLFLPSICPACKVDIVTYAPIQMPELETEDFGRARDQLNHLQRYRVPQGTHFAGTRQGEVQEMEEATRAQQPAADAVADAEGSIEVENAGDDDVAAAATPIAPMPVAARRQSHPEEGEDDPEADAAKRKAAVVNLEAAAEKDEISAIFAPVNRRKRPKEFRSLAKEFDAKGESSASGESRDRTQDAIVVGEVPVSASHPVKRDSVAVATEYVSPPPSVYRSRLDAGEEEGTFAVMFACYHPENDAEEPEALLMANIEVRVANEMPIPVSS</sequence>
<dbReference type="VEuPathDB" id="ToxoDB:BESB_002530"/>
<feature type="region of interest" description="Disordered" evidence="1">
    <location>
        <begin position="102"/>
        <end position="162"/>
    </location>
</feature>
<comment type="caution">
    <text evidence="2">The sequence shown here is derived from an EMBL/GenBank/DDBJ whole genome shotgun (WGS) entry which is preliminary data.</text>
</comment>
<accession>A0A2A9MPW5</accession>
<feature type="compositionally biased region" description="Pro residues" evidence="1">
    <location>
        <begin position="188"/>
        <end position="211"/>
    </location>
</feature>
<dbReference type="KEGG" id="bbes:BESB_002530"/>
<reference evidence="2 3" key="1">
    <citation type="submission" date="2017-09" db="EMBL/GenBank/DDBJ databases">
        <title>Genome sequencing of Besnoitia besnoiti strain Bb-Ger1.</title>
        <authorList>
            <person name="Schares G."/>
            <person name="Venepally P."/>
            <person name="Lorenzi H.A."/>
        </authorList>
    </citation>
    <scope>NUCLEOTIDE SEQUENCE [LARGE SCALE GENOMIC DNA]</scope>
    <source>
        <strain evidence="2 3">Bb-Ger1</strain>
    </source>
</reference>
<feature type="region of interest" description="Disordered" evidence="1">
    <location>
        <begin position="392"/>
        <end position="606"/>
    </location>
</feature>
<dbReference type="Proteomes" id="UP000224006">
    <property type="component" value="Chromosome I"/>
</dbReference>
<feature type="compositionally biased region" description="Polar residues" evidence="1">
    <location>
        <begin position="536"/>
        <end position="547"/>
    </location>
</feature>
<dbReference type="EMBL" id="NWUJ01000001">
    <property type="protein sequence ID" value="PFH37912.1"/>
    <property type="molecule type" value="Genomic_DNA"/>
</dbReference>
<dbReference type="PRINTS" id="PR01217">
    <property type="entry name" value="PRICHEXTENSN"/>
</dbReference>
<evidence type="ECO:0000256" key="1">
    <source>
        <dbReference type="SAM" id="MobiDB-lite"/>
    </source>
</evidence>
<organism evidence="2 3">
    <name type="scientific">Besnoitia besnoiti</name>
    <name type="common">Apicomplexan protozoan</name>
    <dbReference type="NCBI Taxonomy" id="94643"/>
    <lineage>
        <taxon>Eukaryota</taxon>
        <taxon>Sar</taxon>
        <taxon>Alveolata</taxon>
        <taxon>Apicomplexa</taxon>
        <taxon>Conoidasida</taxon>
        <taxon>Coccidia</taxon>
        <taxon>Eucoccidiorida</taxon>
        <taxon>Eimeriorina</taxon>
        <taxon>Sarcocystidae</taxon>
        <taxon>Besnoitia</taxon>
    </lineage>
</organism>
<feature type="compositionally biased region" description="Basic and acidic residues" evidence="1">
    <location>
        <begin position="548"/>
        <end position="559"/>
    </location>
</feature>
<feature type="compositionally biased region" description="Pro residues" evidence="1">
    <location>
        <begin position="392"/>
        <end position="438"/>
    </location>
</feature>
<feature type="compositionally biased region" description="Polar residues" evidence="1">
    <location>
        <begin position="481"/>
        <end position="492"/>
    </location>
</feature>
<feature type="compositionally biased region" description="Pro residues" evidence="1">
    <location>
        <begin position="278"/>
        <end position="298"/>
    </location>
</feature>